<dbReference type="InterPro" id="IPR044509">
    <property type="entry name" value="RIC2/4"/>
</dbReference>
<organism evidence="2 3">
    <name type="scientific">Canna indica</name>
    <name type="common">Indian-shot</name>
    <dbReference type="NCBI Taxonomy" id="4628"/>
    <lineage>
        <taxon>Eukaryota</taxon>
        <taxon>Viridiplantae</taxon>
        <taxon>Streptophyta</taxon>
        <taxon>Embryophyta</taxon>
        <taxon>Tracheophyta</taxon>
        <taxon>Spermatophyta</taxon>
        <taxon>Magnoliopsida</taxon>
        <taxon>Liliopsida</taxon>
        <taxon>Zingiberales</taxon>
        <taxon>Cannaceae</taxon>
        <taxon>Canna</taxon>
    </lineage>
</organism>
<dbReference type="PROSITE" id="PS50108">
    <property type="entry name" value="CRIB"/>
    <property type="match status" value="1"/>
</dbReference>
<keyword evidence="3" id="KW-1185">Reference proteome</keyword>
<evidence type="ECO:0000313" key="2">
    <source>
        <dbReference type="EMBL" id="WOL12830.1"/>
    </source>
</evidence>
<name>A0AAQ3KR41_9LILI</name>
<evidence type="ECO:0000313" key="3">
    <source>
        <dbReference type="Proteomes" id="UP001327560"/>
    </source>
</evidence>
<dbReference type="Proteomes" id="UP001327560">
    <property type="component" value="Chromosome 7"/>
</dbReference>
<dbReference type="PANTHER" id="PTHR46931">
    <property type="entry name" value="CRIB DOMAIN-CONTAINING PROTEIN RIC2"/>
    <property type="match status" value="1"/>
</dbReference>
<protein>
    <submittedName>
        <fullName evidence="2">CRIB domain-containing protein RIC4</fullName>
    </submittedName>
</protein>
<dbReference type="SMART" id="SM00285">
    <property type="entry name" value="PBD"/>
    <property type="match status" value="1"/>
</dbReference>
<proteinExistence type="predicted"/>
<reference evidence="2 3" key="1">
    <citation type="submission" date="2023-10" db="EMBL/GenBank/DDBJ databases">
        <title>Chromosome-scale genome assembly provides insights into flower coloration mechanisms of Canna indica.</title>
        <authorList>
            <person name="Li C."/>
        </authorList>
    </citation>
    <scope>NUCLEOTIDE SEQUENCE [LARGE SCALE GENOMIC DNA]</scope>
    <source>
        <tissue evidence="2">Flower</tissue>
    </source>
</reference>
<dbReference type="AlphaFoldDB" id="A0AAQ3KR41"/>
<feature type="domain" description="CRIB" evidence="1">
    <location>
        <begin position="47"/>
        <end position="60"/>
    </location>
</feature>
<sequence>MKNSLGLGPSPLPRHGNISATLQRLMKSFAQLFALQRAEDEEPEMEIGFPTDVQHVTHIGIDGANKIGAAKNWVADPGFLSIPALDLEELELAMAGKPDEIVANESVKQGG</sequence>
<dbReference type="PANTHER" id="PTHR46931:SF14">
    <property type="entry name" value="CRIB DOMAIN-CONTAINING PROTEIN RIC2"/>
    <property type="match status" value="1"/>
</dbReference>
<gene>
    <name evidence="2" type="ORF">Cni_G21598</name>
</gene>
<accession>A0AAQ3KR41</accession>
<dbReference type="InterPro" id="IPR000095">
    <property type="entry name" value="CRIB_dom"/>
</dbReference>
<dbReference type="EMBL" id="CP136896">
    <property type="protein sequence ID" value="WOL12830.1"/>
    <property type="molecule type" value="Genomic_DNA"/>
</dbReference>
<evidence type="ECO:0000259" key="1">
    <source>
        <dbReference type="PROSITE" id="PS50108"/>
    </source>
</evidence>
<dbReference type="Pfam" id="PF00786">
    <property type="entry name" value="PBD"/>
    <property type="match status" value="1"/>
</dbReference>
<dbReference type="CDD" id="cd00132">
    <property type="entry name" value="CRIB"/>
    <property type="match status" value="1"/>
</dbReference>